<sequence>MWSLRSFLCLPMGVSCIYALMFTSLRKKAEEIQGKYTCFNAILSEHPTLAFSHRGHVLIRQNLQEQAQDSLDIMLLWLFFIVLMYMTLKLAGESGEMYMFHTLALLKMDLVKFVSRVQNLKLTTSISGNLNPLNVEVPADV</sequence>
<dbReference type="PANTHER" id="PTHR35157:SF1">
    <property type="entry name" value="PROTEIN FAM209A"/>
    <property type="match status" value="1"/>
</dbReference>
<dbReference type="Pfam" id="PF15206">
    <property type="entry name" value="FAM209"/>
    <property type="match status" value="2"/>
</dbReference>
<dbReference type="AlphaFoldDB" id="A0A5N3UMZ8"/>
<dbReference type="EMBL" id="VCEA01006198">
    <property type="protein sequence ID" value="KAB0337972.1"/>
    <property type="molecule type" value="Genomic_DNA"/>
</dbReference>
<keyword evidence="1" id="KW-0472">Membrane</keyword>
<feature type="transmembrane region" description="Helical" evidence="1">
    <location>
        <begin position="73"/>
        <end position="91"/>
    </location>
</feature>
<evidence type="ECO:0000313" key="3">
    <source>
        <dbReference type="Proteomes" id="UP000326458"/>
    </source>
</evidence>
<proteinExistence type="predicted"/>
<name>A0A5N3UMZ8_MUNMU</name>
<evidence type="ECO:0000313" key="2">
    <source>
        <dbReference type="EMBL" id="KAB0337972.1"/>
    </source>
</evidence>
<keyword evidence="1" id="KW-0812">Transmembrane</keyword>
<comment type="caution">
    <text evidence="2">The sequence shown here is derived from an EMBL/GenBank/DDBJ whole genome shotgun (WGS) entry which is preliminary data.</text>
</comment>
<dbReference type="PROSITE" id="PS51257">
    <property type="entry name" value="PROKAR_LIPOPROTEIN"/>
    <property type="match status" value="1"/>
</dbReference>
<feature type="transmembrane region" description="Helical" evidence="1">
    <location>
        <begin position="7"/>
        <end position="25"/>
    </location>
</feature>
<accession>A0A5N3UMZ8</accession>
<gene>
    <name evidence="2" type="ORF">FD754_024877</name>
</gene>
<keyword evidence="3" id="KW-1185">Reference proteome</keyword>
<reference evidence="2 3" key="1">
    <citation type="submission" date="2019-06" db="EMBL/GenBank/DDBJ databases">
        <title>Discovery of a novel chromosome fission-fusion reversal in muntjac.</title>
        <authorList>
            <person name="Mudd A.B."/>
            <person name="Bredeson J.V."/>
            <person name="Baum R."/>
            <person name="Hockemeyer D."/>
            <person name="Rokhsar D.S."/>
        </authorList>
    </citation>
    <scope>NUCLEOTIDE SEQUENCE [LARGE SCALE GENOMIC DNA]</scope>
    <source>
        <strain evidence="2">UTSW_UCB_Mm</strain>
        <tissue evidence="2">Fibroblast cell line</tissue>
    </source>
</reference>
<protein>
    <submittedName>
        <fullName evidence="2">Uncharacterized protein</fullName>
    </submittedName>
</protein>
<evidence type="ECO:0000256" key="1">
    <source>
        <dbReference type="SAM" id="Phobius"/>
    </source>
</evidence>
<keyword evidence="1" id="KW-1133">Transmembrane helix</keyword>
<dbReference type="PANTHER" id="PTHR35157">
    <property type="entry name" value="PROTEIN FAM209A"/>
    <property type="match status" value="1"/>
</dbReference>
<dbReference type="InterPro" id="IPR027943">
    <property type="entry name" value="FAM209"/>
</dbReference>
<dbReference type="Proteomes" id="UP000326458">
    <property type="component" value="Unassembled WGS sequence"/>
</dbReference>
<organism evidence="2 3">
    <name type="scientific">Muntiacus muntjak</name>
    <name type="common">Barking deer</name>
    <name type="synonym">Indian muntjac</name>
    <dbReference type="NCBI Taxonomy" id="9888"/>
    <lineage>
        <taxon>Eukaryota</taxon>
        <taxon>Metazoa</taxon>
        <taxon>Chordata</taxon>
        <taxon>Craniata</taxon>
        <taxon>Vertebrata</taxon>
        <taxon>Euteleostomi</taxon>
        <taxon>Mammalia</taxon>
        <taxon>Eutheria</taxon>
        <taxon>Laurasiatheria</taxon>
        <taxon>Artiodactyla</taxon>
        <taxon>Ruminantia</taxon>
        <taxon>Pecora</taxon>
        <taxon>Cervidae</taxon>
        <taxon>Muntiacinae</taxon>
        <taxon>Muntiacus</taxon>
    </lineage>
</organism>